<accession>A0A7J7PC75</accession>
<dbReference type="InterPro" id="IPR036236">
    <property type="entry name" value="Znf_C2H2_sf"/>
</dbReference>
<dbReference type="SMART" id="SM00614">
    <property type="entry name" value="ZnF_BED"/>
    <property type="match status" value="1"/>
</dbReference>
<dbReference type="AlphaFoldDB" id="A0A7J7PC75"/>
<protein>
    <recommendedName>
        <fullName evidence="5">BED-type domain-containing protein</fullName>
    </recommendedName>
</protein>
<comment type="caution">
    <text evidence="6">The sequence shown here is derived from an EMBL/GenBank/DDBJ whole genome shotgun (WGS) entry which is preliminary data.</text>
</comment>
<sequence length="126" mass="14638">MSDKDEDLNDSASVEEIEVNAVEIKSKAVKRKRTSNVWNEFERIEKNEKEVDAKCKHCHKMLKGKSSSGTSHLRKHLSRHCQIYKTKQSTMNQSDVIIRYGEVDRDFKHGPSEVEWENAKKCCRVS</sequence>
<name>A0A7J7PC75_9MAGN</name>
<reference evidence="6 7" key="1">
    <citation type="journal article" date="2020" name="IScience">
        <title>Genome Sequencing of the Endangered Kingdonia uniflora (Circaeasteraceae, Ranunculales) Reveals Potential Mechanisms of Evolutionary Specialization.</title>
        <authorList>
            <person name="Sun Y."/>
            <person name="Deng T."/>
            <person name="Zhang A."/>
            <person name="Moore M.J."/>
            <person name="Landis J.B."/>
            <person name="Lin N."/>
            <person name="Zhang H."/>
            <person name="Zhang X."/>
            <person name="Huang J."/>
            <person name="Zhang X."/>
            <person name="Sun H."/>
            <person name="Wang H."/>
        </authorList>
    </citation>
    <scope>NUCLEOTIDE SEQUENCE [LARGE SCALE GENOMIC DNA]</scope>
    <source>
        <strain evidence="6">TB1705</strain>
        <tissue evidence="6">Leaf</tissue>
    </source>
</reference>
<dbReference type="PROSITE" id="PS50808">
    <property type="entry name" value="ZF_BED"/>
    <property type="match status" value="1"/>
</dbReference>
<keyword evidence="1" id="KW-0479">Metal-binding</keyword>
<proteinExistence type="predicted"/>
<dbReference type="InterPro" id="IPR053031">
    <property type="entry name" value="Cuticle_assoc_protein"/>
</dbReference>
<dbReference type="PANTHER" id="PTHR34396:SF25">
    <property type="entry name" value="BOUNDARY ELEMENT ASSOCIATED FACTOR"/>
    <property type="match status" value="1"/>
</dbReference>
<keyword evidence="2 4" id="KW-0863">Zinc-finger</keyword>
<dbReference type="GO" id="GO:0005634">
    <property type="term" value="C:nucleus"/>
    <property type="evidence" value="ECO:0007669"/>
    <property type="project" value="TreeGrafter"/>
</dbReference>
<evidence type="ECO:0000256" key="3">
    <source>
        <dbReference type="ARBA" id="ARBA00022833"/>
    </source>
</evidence>
<organism evidence="6 7">
    <name type="scientific">Kingdonia uniflora</name>
    <dbReference type="NCBI Taxonomy" id="39325"/>
    <lineage>
        <taxon>Eukaryota</taxon>
        <taxon>Viridiplantae</taxon>
        <taxon>Streptophyta</taxon>
        <taxon>Embryophyta</taxon>
        <taxon>Tracheophyta</taxon>
        <taxon>Spermatophyta</taxon>
        <taxon>Magnoliopsida</taxon>
        <taxon>Ranunculales</taxon>
        <taxon>Circaeasteraceae</taxon>
        <taxon>Kingdonia</taxon>
    </lineage>
</organism>
<dbReference type="Proteomes" id="UP000541444">
    <property type="component" value="Unassembled WGS sequence"/>
</dbReference>
<dbReference type="PANTHER" id="PTHR34396">
    <property type="entry name" value="OS03G0264950 PROTEIN-RELATED"/>
    <property type="match status" value="1"/>
</dbReference>
<dbReference type="OrthoDB" id="1742101at2759"/>
<dbReference type="SUPFAM" id="SSF57667">
    <property type="entry name" value="beta-beta-alpha zinc fingers"/>
    <property type="match status" value="1"/>
</dbReference>
<dbReference type="GO" id="GO:0008270">
    <property type="term" value="F:zinc ion binding"/>
    <property type="evidence" value="ECO:0007669"/>
    <property type="project" value="UniProtKB-KW"/>
</dbReference>
<evidence type="ECO:0000256" key="1">
    <source>
        <dbReference type="ARBA" id="ARBA00022723"/>
    </source>
</evidence>
<evidence type="ECO:0000313" key="6">
    <source>
        <dbReference type="EMBL" id="KAF6176798.1"/>
    </source>
</evidence>
<evidence type="ECO:0000256" key="2">
    <source>
        <dbReference type="ARBA" id="ARBA00022771"/>
    </source>
</evidence>
<dbReference type="GO" id="GO:1990837">
    <property type="term" value="F:sequence-specific double-stranded DNA binding"/>
    <property type="evidence" value="ECO:0007669"/>
    <property type="project" value="TreeGrafter"/>
</dbReference>
<feature type="domain" description="BED-type" evidence="5">
    <location>
        <begin position="32"/>
        <end position="88"/>
    </location>
</feature>
<dbReference type="GO" id="GO:0006357">
    <property type="term" value="P:regulation of transcription by RNA polymerase II"/>
    <property type="evidence" value="ECO:0007669"/>
    <property type="project" value="TreeGrafter"/>
</dbReference>
<dbReference type="EMBL" id="JACGCM010000042">
    <property type="protein sequence ID" value="KAF6176798.1"/>
    <property type="molecule type" value="Genomic_DNA"/>
</dbReference>
<evidence type="ECO:0000313" key="7">
    <source>
        <dbReference type="Proteomes" id="UP000541444"/>
    </source>
</evidence>
<keyword evidence="7" id="KW-1185">Reference proteome</keyword>
<dbReference type="InterPro" id="IPR003656">
    <property type="entry name" value="Znf_BED"/>
</dbReference>
<keyword evidence="3" id="KW-0862">Zinc</keyword>
<gene>
    <name evidence="6" type="ORF">GIB67_025848</name>
</gene>
<dbReference type="Pfam" id="PF02892">
    <property type="entry name" value="zf-BED"/>
    <property type="match status" value="1"/>
</dbReference>
<evidence type="ECO:0000256" key="4">
    <source>
        <dbReference type="PROSITE-ProRule" id="PRU00027"/>
    </source>
</evidence>
<evidence type="ECO:0000259" key="5">
    <source>
        <dbReference type="PROSITE" id="PS50808"/>
    </source>
</evidence>